<sequence length="287" mass="32151">MYIGLVGIELVGPDVSFGHGIILRPAYAHRFSAANFAFSPPSKPGDHHPGPWLSFAQPGSRDVLAELVVPQSYSQSEERQLAAARTIVTLLRMWYHPEVDAAYQSTVATSELAVGTSPAEMRVMEHRRRFVSYDVVPQDLSLATSDRLTWVIDSWETVLRTRTNSALFDLLLEAFDVAQIMPNKAMMLVTMWGALEALFTSEKSELRFRVSCNIAAYLEPASASRAELQKKVAKLYDARSAAAHGNFKFSDQALAETIELHRRVLFKVIREGIVPDRTYLDRCLFES</sequence>
<accession>A0AAP5ALA6</accession>
<gene>
    <name evidence="1" type="ORF">QE424_002749</name>
</gene>
<comment type="caution">
    <text evidence="1">The sequence shown here is derived from an EMBL/GenBank/DDBJ whole genome shotgun (WGS) entry which is preliminary data.</text>
</comment>
<reference evidence="1" key="1">
    <citation type="submission" date="2023-07" db="EMBL/GenBank/DDBJ databases">
        <title>Functional and genomic diversity of the sorghum phyllosphere microbiome.</title>
        <authorList>
            <person name="Shade A."/>
        </authorList>
    </citation>
    <scope>NUCLEOTIDE SEQUENCE</scope>
    <source>
        <strain evidence="1">SORGH_AS_0457</strain>
    </source>
</reference>
<dbReference type="AlphaFoldDB" id="A0AAP5ALA6"/>
<evidence type="ECO:0000313" key="2">
    <source>
        <dbReference type="Proteomes" id="UP001226084"/>
    </source>
</evidence>
<dbReference type="EMBL" id="JAUTAS010000001">
    <property type="protein sequence ID" value="MDQ1109590.1"/>
    <property type="molecule type" value="Genomic_DNA"/>
</dbReference>
<evidence type="ECO:0008006" key="3">
    <source>
        <dbReference type="Google" id="ProtNLM"/>
    </source>
</evidence>
<name>A0AAP5ALA6_9GAMM</name>
<proteinExistence type="predicted"/>
<evidence type="ECO:0000313" key="1">
    <source>
        <dbReference type="EMBL" id="MDQ1109590.1"/>
    </source>
</evidence>
<dbReference type="Proteomes" id="UP001226084">
    <property type="component" value="Unassembled WGS sequence"/>
</dbReference>
<organism evidence="1 2">
    <name type="scientific">Stenotrophomonas rhizophila</name>
    <dbReference type="NCBI Taxonomy" id="216778"/>
    <lineage>
        <taxon>Bacteria</taxon>
        <taxon>Pseudomonadati</taxon>
        <taxon>Pseudomonadota</taxon>
        <taxon>Gammaproteobacteria</taxon>
        <taxon>Lysobacterales</taxon>
        <taxon>Lysobacteraceae</taxon>
        <taxon>Stenotrophomonas</taxon>
    </lineage>
</organism>
<protein>
    <recommendedName>
        <fullName evidence="3">Apea-like HEPN domain-containing protein</fullName>
    </recommendedName>
</protein>
<dbReference type="RefSeq" id="WP_307107379.1">
    <property type="nucleotide sequence ID" value="NZ_JAUTAS010000001.1"/>
</dbReference>